<dbReference type="KEGG" id="fla:SY85_09055"/>
<name>A0A172TUH0_9BACT</name>
<proteinExistence type="predicted"/>
<dbReference type="EMBL" id="CP011390">
    <property type="protein sequence ID" value="ANE50626.1"/>
    <property type="molecule type" value="Genomic_DNA"/>
</dbReference>
<dbReference type="InterPro" id="IPR053841">
    <property type="entry name" value="MksE"/>
</dbReference>
<keyword evidence="2" id="KW-1185">Reference proteome</keyword>
<protein>
    <submittedName>
        <fullName evidence="1">Uncharacterized protein</fullName>
    </submittedName>
</protein>
<dbReference type="AlphaFoldDB" id="A0A172TUH0"/>
<evidence type="ECO:0000313" key="1">
    <source>
        <dbReference type="EMBL" id="ANE50626.1"/>
    </source>
</evidence>
<dbReference type="Pfam" id="PF21980">
    <property type="entry name" value="MksE"/>
    <property type="match status" value="1"/>
</dbReference>
<sequence length="194" mass="22741">MFMNLHKEYTTEIFQLLSKGNFISSNASKDHAGKLYRYISEEDHFERLKAYFALINLSLECGNGYYYFSQISEKETLREEKILKFERYIDILDLFTSLENPPFVGTRYTITEIAQECLGNPMQKEKLEEIRIGGNKANITDKLREILDFLTADTFLELEDEETETYKVLDSFNYLLEIIKQIEIYGEQALSATE</sequence>
<reference evidence="2" key="1">
    <citation type="submission" date="2015-01" db="EMBL/GenBank/DDBJ databases">
        <title>Flavisolibacter sp./LCS9/ whole genome sequencing.</title>
        <authorList>
            <person name="Kim M.K."/>
            <person name="Srinivasan S."/>
            <person name="Lee J.-J."/>
        </authorList>
    </citation>
    <scope>NUCLEOTIDE SEQUENCE [LARGE SCALE GENOMIC DNA]</scope>
    <source>
        <strain evidence="2">LCS9</strain>
    </source>
</reference>
<accession>A0A172TUH0</accession>
<dbReference type="Proteomes" id="UP000077177">
    <property type="component" value="Chromosome"/>
</dbReference>
<evidence type="ECO:0000313" key="2">
    <source>
        <dbReference type="Proteomes" id="UP000077177"/>
    </source>
</evidence>
<dbReference type="STRING" id="1492898.SY85_09055"/>
<organism evidence="1 2">
    <name type="scientific">Flavisolibacter tropicus</name>
    <dbReference type="NCBI Taxonomy" id="1492898"/>
    <lineage>
        <taxon>Bacteria</taxon>
        <taxon>Pseudomonadati</taxon>
        <taxon>Bacteroidota</taxon>
        <taxon>Chitinophagia</taxon>
        <taxon>Chitinophagales</taxon>
        <taxon>Chitinophagaceae</taxon>
        <taxon>Flavisolibacter</taxon>
    </lineage>
</organism>
<gene>
    <name evidence="1" type="ORF">SY85_09055</name>
</gene>
<reference evidence="1 2" key="2">
    <citation type="journal article" date="2016" name="Int. J. Syst. Evol. Microbiol.">
        <title>Flavisolibacter tropicus sp. nov., isolated from tropical soil.</title>
        <authorList>
            <person name="Lee J.J."/>
            <person name="Kang M.S."/>
            <person name="Kim G.S."/>
            <person name="Lee C.S."/>
            <person name="Lim S."/>
            <person name="Lee J."/>
            <person name="Roh S.H."/>
            <person name="Kang H."/>
            <person name="Ha J.M."/>
            <person name="Bae S."/>
            <person name="Jung H.Y."/>
            <person name="Kim M.K."/>
        </authorList>
    </citation>
    <scope>NUCLEOTIDE SEQUENCE [LARGE SCALE GENOMIC DNA]</scope>
    <source>
        <strain evidence="1 2">LCS9</strain>
    </source>
</reference>